<dbReference type="GO" id="GO:0007206">
    <property type="term" value="P:phospholipase C-activating G protein-coupled glutamate receptor signaling pathway"/>
    <property type="evidence" value="ECO:0007669"/>
    <property type="project" value="UniProtKB-ARBA"/>
</dbReference>
<dbReference type="Pfam" id="PF00003">
    <property type="entry name" value="7tm_3"/>
    <property type="match status" value="1"/>
</dbReference>
<dbReference type="PROSITE" id="PS50259">
    <property type="entry name" value="G_PROTEIN_RECEP_F3_4"/>
    <property type="match status" value="1"/>
</dbReference>
<comment type="subcellular location">
    <subcellularLocation>
        <location evidence="1">Cell membrane</location>
        <topology evidence="1">Multi-pass membrane protein</topology>
    </subcellularLocation>
</comment>
<reference evidence="18" key="1">
    <citation type="journal article" date="2019" name="bioRxiv">
        <title>The Genome of the Zebra Mussel, Dreissena polymorpha: A Resource for Invasive Species Research.</title>
        <authorList>
            <person name="McCartney M.A."/>
            <person name="Auch B."/>
            <person name="Kono T."/>
            <person name="Mallez S."/>
            <person name="Zhang Y."/>
            <person name="Obille A."/>
            <person name="Becker A."/>
            <person name="Abrahante J.E."/>
            <person name="Garbe J."/>
            <person name="Badalamenti J.P."/>
            <person name="Herman A."/>
            <person name="Mangelson H."/>
            <person name="Liachko I."/>
            <person name="Sullivan S."/>
            <person name="Sone E.D."/>
            <person name="Koren S."/>
            <person name="Silverstein K.A.T."/>
            <person name="Beckman K.B."/>
            <person name="Gohl D.M."/>
        </authorList>
    </citation>
    <scope>NUCLEOTIDE SEQUENCE</scope>
    <source>
        <strain evidence="18">Duluth1</strain>
        <tissue evidence="18">Whole animal</tissue>
    </source>
</reference>
<evidence type="ECO:0000256" key="14">
    <source>
        <dbReference type="SAM" id="MobiDB-lite"/>
    </source>
</evidence>
<feature type="transmembrane region" description="Helical" evidence="15">
    <location>
        <begin position="689"/>
        <end position="711"/>
    </location>
</feature>
<proteinExistence type="inferred from homology"/>
<evidence type="ECO:0000313" key="18">
    <source>
        <dbReference type="EMBL" id="KAH3728172.1"/>
    </source>
</evidence>
<name>A0A9D4HPF6_DREPO</name>
<dbReference type="PRINTS" id="PR00248">
    <property type="entry name" value="GPCRMGR"/>
</dbReference>
<dbReference type="InterPro" id="IPR017979">
    <property type="entry name" value="GPCR_3_CS"/>
</dbReference>
<evidence type="ECO:0000256" key="12">
    <source>
        <dbReference type="ARBA" id="ARBA00023180"/>
    </source>
</evidence>
<feature type="chain" id="PRO_5039127356" description="G-protein coupled receptors family 3 profile domain-containing protein" evidence="16">
    <location>
        <begin position="24"/>
        <end position="1387"/>
    </location>
</feature>
<dbReference type="PRINTS" id="PR00593">
    <property type="entry name" value="MTABOTROPICR"/>
</dbReference>
<dbReference type="InterPro" id="IPR050726">
    <property type="entry name" value="mGluR"/>
</dbReference>
<evidence type="ECO:0000256" key="13">
    <source>
        <dbReference type="ARBA" id="ARBA00023224"/>
    </source>
</evidence>
<evidence type="ECO:0000256" key="15">
    <source>
        <dbReference type="SAM" id="Phobius"/>
    </source>
</evidence>
<feature type="domain" description="G-protein coupled receptors family 3 profile" evidence="17">
    <location>
        <begin position="577"/>
        <end position="838"/>
    </location>
</feature>
<keyword evidence="4" id="KW-0597">Phosphoprotein</keyword>
<dbReference type="Gene3D" id="3.40.50.2300">
    <property type="match status" value="2"/>
</dbReference>
<dbReference type="InterPro" id="IPR000162">
    <property type="entry name" value="GPCR_3_mtglu_rcpt"/>
</dbReference>
<dbReference type="InterPro" id="IPR017978">
    <property type="entry name" value="GPCR_3_C"/>
</dbReference>
<keyword evidence="5 15" id="KW-0812">Transmembrane</keyword>
<dbReference type="FunFam" id="3.40.50.2300:FF:000219">
    <property type="entry name" value="Glutamate metabotropic receptor 5"/>
    <property type="match status" value="1"/>
</dbReference>
<dbReference type="InterPro" id="IPR038550">
    <property type="entry name" value="GPCR_3_9-Cys_sf"/>
</dbReference>
<evidence type="ECO:0000256" key="1">
    <source>
        <dbReference type="ARBA" id="ARBA00004651"/>
    </source>
</evidence>
<sequence length="1387" mass="155332">MPPPFHSERVFIAIVVIVGLTASSSERLSARQDGDIILGALFPVHQSPHDTSRYTRSCGEIWEQYGIHRTEIFFRTLNDINNDPHILPNVTLGWDVRDSCWYSPIALEESIDFIKNSITSDDAGRGNHSLATCGPKWKDKPIAGLIGPGSSQNTIHIQNMLQIFHIPQIGYSATSNDLSNKNLYKYFLRVVPSDTYQAQAMLDVVLRYNWTFIHTVHSAGNYGERGIEVFKNLAKTKGVCIAESLAAPSVDEEAAYDSIINTLLKRERARVIVCFCEGRTARLLMMAMKKEPKAMGKFQIVASDGWADRPDVVAGIEEVAMGSITMKLRSNIVANFDSYMQSLRPESNSRNPWFAEYWQWKFDCRLTSLAQEHQDTSKFINCTGDERLTEVVQDAKLAFVIKAVYAMAHALHNMHIHLCGENTGLCSKMAPLDGSMFLDYLHNVSFQFDGEEVFFDANGDPPPRYYIVNYSKRLDRVGNVTYKYEVIGKWNSGQLDIYWPDHGQIMKSTCSDECDRGHVKKIHGNLPCCWMCQRCLENEILFNSETCKPCDQGMWPNENLTECVMITIEYINWWDTEAMVALITACFGIFVTIWIGIVFIRHNNTPVVKASTRELMYIILIGVLTAFCSNFVIVSRPSLVTCYFTRILPGLSFSLIYGALVTKTNRIARILEGTKKIITKKPRFMSASAQVIITCIIIGVECAIITVMLVIEPADSKLDYPEPRRVKLICNTTSMGIIVPLGFDLVLIALCTLYAIKTRNLPENFNEAKFIGFSMYTTCVIWLGFLAIYFGSERKVITMSVSVSLSAYVALLLLFFPKVYIIVWAPEKNTRSAFTTSKDVRCHIGSISCASGDSIDLIRDVRQIDGRTIPGGRRRVSFFQRLRYGGTSQGRRTTHYTFQSSRSLKQEREREQTSKLSRDNSFHVSTAIAKSCGKFNWAKMAAAGTSEEDRLSTISSKDGSDELKRKQSSSHRRDAACQTDVELLDSIVNLPYLTRKKSQRIQRTRAIDEDYATIKFSPNNSMKVRFNKRLSLDPPLNCEFRRRKVDGNKAKVKCVGRAEGNATGWGESRQGDVESGNIVRGEVRSGGSSGESRAALFPGYSDSPISTSDDIENEEDFEYYDSISDLIKAHTIDPTSYVDKSKICVNDKAMSTYLNPLGNRYLSSSVESEVDPKTLGRDIRSLDGSNTPEHTERAYLVVENQVKGGVNTNKATSTEVYSNNSTFHNLSEDGNSSRTPHTGVIINSKASRQRHSLCSVSPSMVSNSTSLAGMKRRSSNPAVSNLSSYSLNLPLTNAVNSYSDIANRKLEALSPESRCIKNEDSISSSCFRSDESRQTMVNSAVSEASEVTTSGFVSTCDKEEKSMLEFQSFLRERGLELDMNCIETSEV</sequence>
<comment type="similarity">
    <text evidence="2">Belongs to the G-protein coupled receptor 3 family.</text>
</comment>
<keyword evidence="12" id="KW-0325">Glycoprotein</keyword>
<dbReference type="InterPro" id="IPR000337">
    <property type="entry name" value="GPCR_3"/>
</dbReference>
<feature type="signal peptide" evidence="16">
    <location>
        <begin position="1"/>
        <end position="23"/>
    </location>
</feature>
<dbReference type="CDD" id="cd15285">
    <property type="entry name" value="7tmC_mGluR_group1"/>
    <property type="match status" value="1"/>
</dbReference>
<feature type="transmembrane region" description="Helical" evidence="15">
    <location>
        <begin position="796"/>
        <end position="816"/>
    </location>
</feature>
<dbReference type="GO" id="GO:0005886">
    <property type="term" value="C:plasma membrane"/>
    <property type="evidence" value="ECO:0007669"/>
    <property type="project" value="UniProtKB-SubCell"/>
</dbReference>
<feature type="transmembrane region" description="Helical" evidence="15">
    <location>
        <begin position="737"/>
        <end position="756"/>
    </location>
</feature>
<feature type="transmembrane region" description="Helical" evidence="15">
    <location>
        <begin position="615"/>
        <end position="635"/>
    </location>
</feature>
<dbReference type="InterPro" id="IPR011500">
    <property type="entry name" value="GPCR_3_9-Cys_dom"/>
</dbReference>
<evidence type="ECO:0000259" key="17">
    <source>
        <dbReference type="PROSITE" id="PS50259"/>
    </source>
</evidence>
<feature type="region of interest" description="Disordered" evidence="14">
    <location>
        <begin position="896"/>
        <end position="920"/>
    </location>
</feature>
<feature type="region of interest" description="Disordered" evidence="14">
    <location>
        <begin position="948"/>
        <end position="975"/>
    </location>
</feature>
<feature type="transmembrane region" description="Helical" evidence="15">
    <location>
        <begin position="578"/>
        <end position="600"/>
    </location>
</feature>
<dbReference type="FunFam" id="2.10.50.30:FF:000001">
    <property type="entry name" value="metabotropic glutamate receptor 1"/>
    <property type="match status" value="1"/>
</dbReference>
<evidence type="ECO:0000256" key="8">
    <source>
        <dbReference type="ARBA" id="ARBA00023040"/>
    </source>
</evidence>
<dbReference type="PROSITE" id="PS00981">
    <property type="entry name" value="G_PROTEIN_RECEP_F3_3"/>
    <property type="match status" value="1"/>
</dbReference>
<dbReference type="Pfam" id="PF07562">
    <property type="entry name" value="NCD3G"/>
    <property type="match status" value="1"/>
</dbReference>
<evidence type="ECO:0000256" key="10">
    <source>
        <dbReference type="ARBA" id="ARBA00023157"/>
    </source>
</evidence>
<evidence type="ECO:0000256" key="9">
    <source>
        <dbReference type="ARBA" id="ARBA00023136"/>
    </source>
</evidence>
<reference evidence="18" key="2">
    <citation type="submission" date="2020-11" db="EMBL/GenBank/DDBJ databases">
        <authorList>
            <person name="McCartney M.A."/>
            <person name="Auch B."/>
            <person name="Kono T."/>
            <person name="Mallez S."/>
            <person name="Becker A."/>
            <person name="Gohl D.M."/>
            <person name="Silverstein K.A.T."/>
            <person name="Koren S."/>
            <person name="Bechman K.B."/>
            <person name="Herman A."/>
            <person name="Abrahante J.E."/>
            <person name="Garbe J."/>
        </authorList>
    </citation>
    <scope>NUCLEOTIDE SEQUENCE</scope>
    <source>
        <strain evidence="18">Duluth1</strain>
        <tissue evidence="18">Whole animal</tissue>
    </source>
</reference>
<dbReference type="SUPFAM" id="SSF53822">
    <property type="entry name" value="Periplasmic binding protein-like I"/>
    <property type="match status" value="1"/>
</dbReference>
<dbReference type="Proteomes" id="UP000828390">
    <property type="component" value="Unassembled WGS sequence"/>
</dbReference>
<feature type="transmembrane region" description="Helical" evidence="15">
    <location>
        <begin position="768"/>
        <end position="790"/>
    </location>
</feature>
<evidence type="ECO:0000256" key="4">
    <source>
        <dbReference type="ARBA" id="ARBA00022553"/>
    </source>
</evidence>
<keyword evidence="19" id="KW-1185">Reference proteome</keyword>
<keyword evidence="7 15" id="KW-1133">Transmembrane helix</keyword>
<accession>A0A9D4HPF6</accession>
<dbReference type="InterPro" id="IPR028082">
    <property type="entry name" value="Peripla_BP_I"/>
</dbReference>
<keyword evidence="13" id="KW-0807">Transducer</keyword>
<dbReference type="PANTHER" id="PTHR24060">
    <property type="entry name" value="METABOTROPIC GLUTAMATE RECEPTOR"/>
    <property type="match status" value="1"/>
</dbReference>
<evidence type="ECO:0000256" key="7">
    <source>
        <dbReference type="ARBA" id="ARBA00022989"/>
    </source>
</evidence>
<keyword evidence="6 16" id="KW-0732">Signal</keyword>
<evidence type="ECO:0000256" key="5">
    <source>
        <dbReference type="ARBA" id="ARBA00022692"/>
    </source>
</evidence>
<dbReference type="OrthoDB" id="425344at2759"/>
<organism evidence="18 19">
    <name type="scientific">Dreissena polymorpha</name>
    <name type="common">Zebra mussel</name>
    <name type="synonym">Mytilus polymorpha</name>
    <dbReference type="NCBI Taxonomy" id="45954"/>
    <lineage>
        <taxon>Eukaryota</taxon>
        <taxon>Metazoa</taxon>
        <taxon>Spiralia</taxon>
        <taxon>Lophotrochozoa</taxon>
        <taxon>Mollusca</taxon>
        <taxon>Bivalvia</taxon>
        <taxon>Autobranchia</taxon>
        <taxon>Heteroconchia</taxon>
        <taxon>Euheterodonta</taxon>
        <taxon>Imparidentia</taxon>
        <taxon>Neoheterodontei</taxon>
        <taxon>Myida</taxon>
        <taxon>Dreissenoidea</taxon>
        <taxon>Dreissenidae</taxon>
        <taxon>Dreissena</taxon>
    </lineage>
</organism>
<protein>
    <recommendedName>
        <fullName evidence="17">G-protein coupled receptors family 3 profile domain-containing protein</fullName>
    </recommendedName>
</protein>
<feature type="compositionally biased region" description="Basic and acidic residues" evidence="14">
    <location>
        <begin position="958"/>
        <end position="975"/>
    </location>
</feature>
<evidence type="ECO:0000256" key="11">
    <source>
        <dbReference type="ARBA" id="ARBA00023170"/>
    </source>
</evidence>
<gene>
    <name evidence="18" type="ORF">DPMN_054119</name>
</gene>
<evidence type="ECO:0000256" key="16">
    <source>
        <dbReference type="SAM" id="SignalP"/>
    </source>
</evidence>
<dbReference type="GO" id="GO:0004930">
    <property type="term" value="F:G protein-coupled receptor activity"/>
    <property type="evidence" value="ECO:0007669"/>
    <property type="project" value="UniProtKB-KW"/>
</dbReference>
<dbReference type="InterPro" id="IPR001828">
    <property type="entry name" value="ANF_lig-bd_rcpt"/>
</dbReference>
<keyword evidence="11" id="KW-0675">Receptor</keyword>
<evidence type="ECO:0000256" key="3">
    <source>
        <dbReference type="ARBA" id="ARBA00022475"/>
    </source>
</evidence>
<feature type="compositionally biased region" description="Basic and acidic residues" evidence="14">
    <location>
        <begin position="904"/>
        <end position="920"/>
    </location>
</feature>
<keyword evidence="8" id="KW-0297">G-protein coupled receptor</keyword>
<evidence type="ECO:0000256" key="2">
    <source>
        <dbReference type="ARBA" id="ARBA00007242"/>
    </source>
</evidence>
<dbReference type="EMBL" id="JAIWYP010000012">
    <property type="protein sequence ID" value="KAH3728172.1"/>
    <property type="molecule type" value="Genomic_DNA"/>
</dbReference>
<keyword evidence="9 15" id="KW-0472">Membrane</keyword>
<keyword evidence="10" id="KW-1015">Disulfide bond</keyword>
<dbReference type="Pfam" id="PF01094">
    <property type="entry name" value="ANF_receptor"/>
    <property type="match status" value="1"/>
</dbReference>
<keyword evidence="3" id="KW-1003">Cell membrane</keyword>
<feature type="region of interest" description="Disordered" evidence="14">
    <location>
        <begin position="1083"/>
        <end position="1109"/>
    </location>
</feature>
<comment type="caution">
    <text evidence="18">The sequence shown here is derived from an EMBL/GenBank/DDBJ whole genome shotgun (WGS) entry which is preliminary data.</text>
</comment>
<evidence type="ECO:0000256" key="6">
    <source>
        <dbReference type="ARBA" id="ARBA00022729"/>
    </source>
</evidence>
<evidence type="ECO:0000313" key="19">
    <source>
        <dbReference type="Proteomes" id="UP000828390"/>
    </source>
</evidence>
<dbReference type="Gene3D" id="2.10.50.30">
    <property type="entry name" value="GPCR, family 3, nine cysteines domain"/>
    <property type="match status" value="1"/>
</dbReference>